<protein>
    <submittedName>
        <fullName evidence="2">Glycosyltransferase</fullName>
    </submittedName>
</protein>
<evidence type="ECO:0000313" key="1">
    <source>
        <dbReference type="Proteomes" id="UP000492821"/>
    </source>
</evidence>
<sequence length="98" mass="11071">MMPYPIAKLPYGLRCRLRELASPLERYNLQIAAGNASICPPKLQLIEASFDYVKPFNQFGTITALKQNIADTTPDPIVLGVDSLIKDRRRIELQVAWL</sequence>
<evidence type="ECO:0000313" key="2">
    <source>
        <dbReference type="WBParaSite" id="Pan_g13822.t1"/>
    </source>
</evidence>
<proteinExistence type="predicted"/>
<dbReference type="AlphaFoldDB" id="A0A7E4UX05"/>
<organism evidence="1 2">
    <name type="scientific">Panagrellus redivivus</name>
    <name type="common">Microworm</name>
    <dbReference type="NCBI Taxonomy" id="6233"/>
    <lineage>
        <taxon>Eukaryota</taxon>
        <taxon>Metazoa</taxon>
        <taxon>Ecdysozoa</taxon>
        <taxon>Nematoda</taxon>
        <taxon>Chromadorea</taxon>
        <taxon>Rhabditida</taxon>
        <taxon>Tylenchina</taxon>
        <taxon>Panagrolaimomorpha</taxon>
        <taxon>Panagrolaimoidea</taxon>
        <taxon>Panagrolaimidae</taxon>
        <taxon>Panagrellus</taxon>
    </lineage>
</organism>
<dbReference type="WBParaSite" id="Pan_g13822.t1">
    <property type="protein sequence ID" value="Pan_g13822.t1"/>
    <property type="gene ID" value="Pan_g13822"/>
</dbReference>
<keyword evidence="1" id="KW-1185">Reference proteome</keyword>
<name>A0A7E4UX05_PANRE</name>
<accession>A0A7E4UX05</accession>
<reference evidence="2" key="2">
    <citation type="submission" date="2020-10" db="UniProtKB">
        <authorList>
            <consortium name="WormBaseParasite"/>
        </authorList>
    </citation>
    <scope>IDENTIFICATION</scope>
</reference>
<reference evidence="1" key="1">
    <citation type="journal article" date="2013" name="Genetics">
        <title>The draft genome and transcriptome of Panagrellus redivivus are shaped by the harsh demands of a free-living lifestyle.</title>
        <authorList>
            <person name="Srinivasan J."/>
            <person name="Dillman A.R."/>
            <person name="Macchietto M.G."/>
            <person name="Heikkinen L."/>
            <person name="Lakso M."/>
            <person name="Fracchia K.M."/>
            <person name="Antoshechkin I."/>
            <person name="Mortazavi A."/>
            <person name="Wong G."/>
            <person name="Sternberg P.W."/>
        </authorList>
    </citation>
    <scope>NUCLEOTIDE SEQUENCE [LARGE SCALE GENOMIC DNA]</scope>
    <source>
        <strain evidence="1">MT8872</strain>
    </source>
</reference>
<dbReference type="Proteomes" id="UP000492821">
    <property type="component" value="Unassembled WGS sequence"/>
</dbReference>